<gene>
    <name evidence="2" type="ORF">DL89DRAFT_8765</name>
</gene>
<proteinExistence type="predicted"/>
<dbReference type="GeneID" id="63808842"/>
<organism evidence="2 3">
    <name type="scientific">Linderina pennispora</name>
    <dbReference type="NCBI Taxonomy" id="61395"/>
    <lineage>
        <taxon>Eukaryota</taxon>
        <taxon>Fungi</taxon>
        <taxon>Fungi incertae sedis</taxon>
        <taxon>Zoopagomycota</taxon>
        <taxon>Kickxellomycotina</taxon>
        <taxon>Kickxellomycetes</taxon>
        <taxon>Kickxellales</taxon>
        <taxon>Kickxellaceae</taxon>
        <taxon>Linderina</taxon>
    </lineage>
</organism>
<comment type="caution">
    <text evidence="2">The sequence shown here is derived from an EMBL/GenBank/DDBJ whole genome shotgun (WGS) entry which is preliminary data.</text>
</comment>
<evidence type="ECO:0000256" key="1">
    <source>
        <dbReference type="SAM" id="MobiDB-lite"/>
    </source>
</evidence>
<dbReference type="AlphaFoldDB" id="A0A1Y1WKQ8"/>
<dbReference type="RefSeq" id="XP_040747274.1">
    <property type="nucleotide sequence ID" value="XM_040892194.1"/>
</dbReference>
<name>A0A1Y1WKQ8_9FUNG</name>
<evidence type="ECO:0000313" key="3">
    <source>
        <dbReference type="Proteomes" id="UP000193922"/>
    </source>
</evidence>
<dbReference type="Proteomes" id="UP000193922">
    <property type="component" value="Unassembled WGS sequence"/>
</dbReference>
<keyword evidence="3" id="KW-1185">Reference proteome</keyword>
<reference evidence="2 3" key="1">
    <citation type="submission" date="2016-07" db="EMBL/GenBank/DDBJ databases">
        <title>Pervasive Adenine N6-methylation of Active Genes in Fungi.</title>
        <authorList>
            <consortium name="DOE Joint Genome Institute"/>
            <person name="Mondo S.J."/>
            <person name="Dannebaum R.O."/>
            <person name="Kuo R.C."/>
            <person name="Labutti K."/>
            <person name="Haridas S."/>
            <person name="Kuo A."/>
            <person name="Salamov A."/>
            <person name="Ahrendt S.R."/>
            <person name="Lipzen A."/>
            <person name="Sullivan W."/>
            <person name="Andreopoulos W.B."/>
            <person name="Clum A."/>
            <person name="Lindquist E."/>
            <person name="Daum C."/>
            <person name="Ramamoorthy G.K."/>
            <person name="Gryganskyi A."/>
            <person name="Culley D."/>
            <person name="Magnuson J.K."/>
            <person name="James T.Y."/>
            <person name="O'Malley M.A."/>
            <person name="Stajich J.E."/>
            <person name="Spatafora J.W."/>
            <person name="Visel A."/>
            <person name="Grigoriev I.V."/>
        </authorList>
    </citation>
    <scope>NUCLEOTIDE SEQUENCE [LARGE SCALE GENOMIC DNA]</scope>
    <source>
        <strain evidence="2 3">ATCC 12442</strain>
    </source>
</reference>
<protein>
    <submittedName>
        <fullName evidence="2">Uncharacterized protein</fullName>
    </submittedName>
</protein>
<sequence length="160" mass="16142">MDSTGMYHLSAASQNDLYPMDVGATDSASSYHNIDGGATSGGYPQSHHGAVKSQSLGSEASASFALMTLDSNTQSASQTPCQSLYQPGTLQGSGCESHCVTSMTPMSSSYSTFPASGGSAVSSVPSNTLVTPPLYVGATTSGPVSSYPSNVPPVVSAMII</sequence>
<evidence type="ECO:0000313" key="2">
    <source>
        <dbReference type="EMBL" id="ORX74063.1"/>
    </source>
</evidence>
<feature type="region of interest" description="Disordered" evidence="1">
    <location>
        <begin position="29"/>
        <end position="54"/>
    </location>
</feature>
<dbReference type="EMBL" id="MCFD01000001">
    <property type="protein sequence ID" value="ORX74063.1"/>
    <property type="molecule type" value="Genomic_DNA"/>
</dbReference>
<accession>A0A1Y1WKQ8</accession>